<evidence type="ECO:0000313" key="1">
    <source>
        <dbReference type="EMBL" id="GAA4153474.1"/>
    </source>
</evidence>
<gene>
    <name evidence="1" type="ORF">GCM10022416_52650</name>
</gene>
<dbReference type="EMBL" id="BAABDO010000113">
    <property type="protein sequence ID" value="GAA4153474.1"/>
    <property type="molecule type" value="Genomic_DNA"/>
</dbReference>
<dbReference type="Proteomes" id="UP001500266">
    <property type="component" value="Unassembled WGS sequence"/>
</dbReference>
<keyword evidence="2" id="KW-1185">Reference proteome</keyword>
<accession>A0ABP7ZG26</accession>
<comment type="caution">
    <text evidence="1">The sequence shown here is derived from an EMBL/GenBank/DDBJ whole genome shotgun (WGS) entry which is preliminary data.</text>
</comment>
<proteinExistence type="predicted"/>
<sequence length="132" mass="14787">MPDGVLVIFADPVQPDEFLDLVEEVGGERTPDHWANGRLSRGWQHVWVTVPPDCNPYFEPEDLEQYEKKMGAPMLTWAQLAISSAKGSNALAMELIEAAARRWRLIVDNDHGGVFSVEELRAFPPDRLPFGG</sequence>
<reference evidence="2" key="1">
    <citation type="journal article" date="2019" name="Int. J. Syst. Evol. Microbiol.">
        <title>The Global Catalogue of Microorganisms (GCM) 10K type strain sequencing project: providing services to taxonomists for standard genome sequencing and annotation.</title>
        <authorList>
            <consortium name="The Broad Institute Genomics Platform"/>
            <consortium name="The Broad Institute Genome Sequencing Center for Infectious Disease"/>
            <person name="Wu L."/>
            <person name="Ma J."/>
        </authorList>
    </citation>
    <scope>NUCLEOTIDE SEQUENCE [LARGE SCALE GENOMIC DNA]</scope>
    <source>
        <strain evidence="2">JCM 17316</strain>
    </source>
</reference>
<protein>
    <submittedName>
        <fullName evidence="1">Uncharacterized protein</fullName>
    </submittedName>
</protein>
<name>A0ABP7ZG26_9ACTN</name>
<evidence type="ECO:0000313" key="2">
    <source>
        <dbReference type="Proteomes" id="UP001500266"/>
    </source>
</evidence>
<organism evidence="1 2">
    <name type="scientific">Actinomadura keratinilytica</name>
    <dbReference type="NCBI Taxonomy" id="547461"/>
    <lineage>
        <taxon>Bacteria</taxon>
        <taxon>Bacillati</taxon>
        <taxon>Actinomycetota</taxon>
        <taxon>Actinomycetes</taxon>
        <taxon>Streptosporangiales</taxon>
        <taxon>Thermomonosporaceae</taxon>
        <taxon>Actinomadura</taxon>
    </lineage>
</organism>
<dbReference type="RefSeq" id="WP_345024314.1">
    <property type="nucleotide sequence ID" value="NZ_BAABDO010000113.1"/>
</dbReference>